<protein>
    <submittedName>
        <fullName evidence="1">Uncharacterized protein</fullName>
    </submittedName>
</protein>
<comment type="caution">
    <text evidence="1">The sequence shown here is derived from an EMBL/GenBank/DDBJ whole genome shotgun (WGS) entry which is preliminary data.</text>
</comment>
<accession>A0A135HXN9</accession>
<dbReference type="AlphaFoldDB" id="A0A135HXN9"/>
<proteinExistence type="predicted"/>
<gene>
    <name evidence="1" type="ORF">ATN84_24720</name>
</gene>
<dbReference type="Proteomes" id="UP000070107">
    <property type="component" value="Unassembled WGS sequence"/>
</dbReference>
<name>A0A135HXN9_9HYPH</name>
<evidence type="ECO:0000313" key="1">
    <source>
        <dbReference type="EMBL" id="KXF77923.1"/>
    </source>
</evidence>
<evidence type="ECO:0000313" key="2">
    <source>
        <dbReference type="Proteomes" id="UP000070107"/>
    </source>
</evidence>
<dbReference type="EMBL" id="LNTU01000005">
    <property type="protein sequence ID" value="KXF77923.1"/>
    <property type="molecule type" value="Genomic_DNA"/>
</dbReference>
<keyword evidence="2" id="KW-1185">Reference proteome</keyword>
<sequence length="73" mass="8366">MQACIWKFANDLLESTNSHLMVFFRAVSREVDDLVAIAALEVARRHRAVICMPDDADRSSAIAFNYICFLLFR</sequence>
<organism evidence="1 2">
    <name type="scientific">Paramesorhizobium deserti</name>
    <dbReference type="NCBI Taxonomy" id="1494590"/>
    <lineage>
        <taxon>Bacteria</taxon>
        <taxon>Pseudomonadati</taxon>
        <taxon>Pseudomonadota</taxon>
        <taxon>Alphaproteobacteria</taxon>
        <taxon>Hyphomicrobiales</taxon>
        <taxon>Phyllobacteriaceae</taxon>
        <taxon>Paramesorhizobium</taxon>
    </lineage>
</organism>
<reference evidence="1 2" key="1">
    <citation type="submission" date="2015-11" db="EMBL/GenBank/DDBJ databases">
        <title>Draft genome sequence of Paramesorhizobium deserti A-3-E, a strain highly resistant to diverse beta-lactam antibiotics.</title>
        <authorList>
            <person name="Lv R."/>
            <person name="Yang X."/>
            <person name="Fang N."/>
            <person name="Guo J."/>
            <person name="Luo X."/>
            <person name="Peng F."/>
            <person name="Yang R."/>
            <person name="Cui Y."/>
            <person name="Fang C."/>
            <person name="Song Y."/>
        </authorList>
    </citation>
    <scope>NUCLEOTIDE SEQUENCE [LARGE SCALE GENOMIC DNA]</scope>
    <source>
        <strain evidence="1 2">A-3-E</strain>
    </source>
</reference>